<feature type="compositionally biased region" description="Polar residues" evidence="1">
    <location>
        <begin position="65"/>
        <end position="75"/>
    </location>
</feature>
<dbReference type="Proteomes" id="UP000466442">
    <property type="component" value="Unassembled WGS sequence"/>
</dbReference>
<organism evidence="2 3">
    <name type="scientific">Apolygus lucorum</name>
    <name type="common">Small green plant bug</name>
    <name type="synonym">Lygocoris lucorum</name>
    <dbReference type="NCBI Taxonomy" id="248454"/>
    <lineage>
        <taxon>Eukaryota</taxon>
        <taxon>Metazoa</taxon>
        <taxon>Ecdysozoa</taxon>
        <taxon>Arthropoda</taxon>
        <taxon>Hexapoda</taxon>
        <taxon>Insecta</taxon>
        <taxon>Pterygota</taxon>
        <taxon>Neoptera</taxon>
        <taxon>Paraneoptera</taxon>
        <taxon>Hemiptera</taxon>
        <taxon>Heteroptera</taxon>
        <taxon>Panheteroptera</taxon>
        <taxon>Cimicomorpha</taxon>
        <taxon>Miridae</taxon>
        <taxon>Mirini</taxon>
        <taxon>Apolygus</taxon>
    </lineage>
</organism>
<sequence>MDYVQRSRTLQRDKGDAPRNDRPNRRGPHRDDRGGRRPSGSNRTGLWATSKQDNTLNERKAKEAPNSTPEYNLSKASKGEDLSRWEKMNTLHKKKEEEVDKEEENIEIPQRVGKQC</sequence>
<gene>
    <name evidence="2" type="ORF">GE061_013230</name>
</gene>
<feature type="compositionally biased region" description="Basic and acidic residues" evidence="1">
    <location>
        <begin position="77"/>
        <end position="98"/>
    </location>
</feature>
<evidence type="ECO:0000313" key="3">
    <source>
        <dbReference type="Proteomes" id="UP000466442"/>
    </source>
</evidence>
<evidence type="ECO:0000256" key="1">
    <source>
        <dbReference type="SAM" id="MobiDB-lite"/>
    </source>
</evidence>
<feature type="region of interest" description="Disordered" evidence="1">
    <location>
        <begin position="1"/>
        <end position="116"/>
    </location>
</feature>
<dbReference type="EMBL" id="WIXP02000004">
    <property type="protein sequence ID" value="KAF6212704.1"/>
    <property type="molecule type" value="Genomic_DNA"/>
</dbReference>
<proteinExistence type="predicted"/>
<comment type="caution">
    <text evidence="2">The sequence shown here is derived from an EMBL/GenBank/DDBJ whole genome shotgun (WGS) entry which is preliminary data.</text>
</comment>
<evidence type="ECO:0008006" key="4">
    <source>
        <dbReference type="Google" id="ProtNLM"/>
    </source>
</evidence>
<dbReference type="AlphaFoldDB" id="A0A8S9XVU2"/>
<name>A0A8S9XVU2_APOLU</name>
<accession>A0A8S9XVU2</accession>
<evidence type="ECO:0000313" key="2">
    <source>
        <dbReference type="EMBL" id="KAF6212704.1"/>
    </source>
</evidence>
<protein>
    <recommendedName>
        <fullName evidence="4">Hyaluronan/mRNA-binding protein domain-containing protein</fullName>
    </recommendedName>
</protein>
<feature type="compositionally biased region" description="Basic and acidic residues" evidence="1">
    <location>
        <begin position="10"/>
        <end position="35"/>
    </location>
</feature>
<keyword evidence="3" id="KW-1185">Reference proteome</keyword>
<reference evidence="2" key="1">
    <citation type="journal article" date="2021" name="Mol. Ecol. Resour.">
        <title>Apolygus lucorum genome provides insights into omnivorousness and mesophyll feeding.</title>
        <authorList>
            <person name="Liu Y."/>
            <person name="Liu H."/>
            <person name="Wang H."/>
            <person name="Huang T."/>
            <person name="Liu B."/>
            <person name="Yang B."/>
            <person name="Yin L."/>
            <person name="Li B."/>
            <person name="Zhang Y."/>
            <person name="Zhang S."/>
            <person name="Jiang F."/>
            <person name="Zhang X."/>
            <person name="Ren Y."/>
            <person name="Wang B."/>
            <person name="Wang S."/>
            <person name="Lu Y."/>
            <person name="Wu K."/>
            <person name="Fan W."/>
            <person name="Wang G."/>
        </authorList>
    </citation>
    <scope>NUCLEOTIDE SEQUENCE</scope>
    <source>
        <strain evidence="2">12Hb</strain>
    </source>
</reference>